<reference evidence="2" key="1">
    <citation type="journal article" date="2023" name="Commun. Biol.">
        <title>Genome analysis of Parmales, the sister group of diatoms, reveals the evolutionary specialization of diatoms from phago-mixotrophs to photoautotrophs.</title>
        <authorList>
            <person name="Ban H."/>
            <person name="Sato S."/>
            <person name="Yoshikawa S."/>
            <person name="Yamada K."/>
            <person name="Nakamura Y."/>
            <person name="Ichinomiya M."/>
            <person name="Sato N."/>
            <person name="Blanc-Mathieu R."/>
            <person name="Endo H."/>
            <person name="Kuwata A."/>
            <person name="Ogata H."/>
        </authorList>
    </citation>
    <scope>NUCLEOTIDE SEQUENCE [LARGE SCALE GENOMIC DNA]</scope>
    <source>
        <strain evidence="2">NIES 3700</strain>
    </source>
</reference>
<accession>A0A9W6ZBB4</accession>
<name>A0A9W6ZBB4_9STRA</name>
<dbReference type="EMBL" id="BRXW01000362">
    <property type="protein sequence ID" value="GMH47978.1"/>
    <property type="molecule type" value="Genomic_DNA"/>
</dbReference>
<dbReference type="AlphaFoldDB" id="A0A9W6ZBB4"/>
<dbReference type="Proteomes" id="UP001165122">
    <property type="component" value="Unassembled WGS sequence"/>
</dbReference>
<organism evidence="1 2">
    <name type="scientific">Triparma laevis f. longispina</name>
    <dbReference type="NCBI Taxonomy" id="1714387"/>
    <lineage>
        <taxon>Eukaryota</taxon>
        <taxon>Sar</taxon>
        <taxon>Stramenopiles</taxon>
        <taxon>Ochrophyta</taxon>
        <taxon>Bolidophyceae</taxon>
        <taxon>Parmales</taxon>
        <taxon>Triparmaceae</taxon>
        <taxon>Triparma</taxon>
    </lineage>
</organism>
<proteinExistence type="predicted"/>
<gene>
    <name evidence="1" type="ORF">TrLO_g12595</name>
</gene>
<comment type="caution">
    <text evidence="1">The sequence shown here is derived from an EMBL/GenBank/DDBJ whole genome shotgun (WGS) entry which is preliminary data.</text>
</comment>
<sequence>MAQSGAVTALSLGNFACHSSLFDLLFVSKLRYKLPSIFGKPKWISNITGTPSCVDDVTTAMIGPFPELNDFNAITAMVPLPVTLSGLPPDARYWSIQAFLKDGGEMVAGDQIVCDQEFELDADGRYTLTIGPEKPTTGSWINSGKATVAKMIVIRAFMVPGGKGWRAPVLSRNNSPVAMVETERVCGRVALWRAETSGPMQRLKKLISMNGLLLLAYPESTRVLLAGAFGATLIRKYLLRKTAKKLKGMLLGIRKLKANVDVSRPAARASLGGSAKHAYFTMIYDARENDVVIGGVHKYVIKGKEQFRYTSTTIYEFTSLPLAGYFDDTSLVGITKGKKGKDMFEVVLTTNPTYDKGLNEIDVSKQPVGVAVVRLVYPEEDSTLDDCKPTLKVVERKNKRD</sequence>
<evidence type="ECO:0000313" key="2">
    <source>
        <dbReference type="Proteomes" id="UP001165122"/>
    </source>
</evidence>
<keyword evidence="2" id="KW-1185">Reference proteome</keyword>
<dbReference type="OrthoDB" id="187840at2759"/>
<protein>
    <submittedName>
        <fullName evidence="1">Uncharacterized protein</fullName>
    </submittedName>
</protein>
<evidence type="ECO:0000313" key="1">
    <source>
        <dbReference type="EMBL" id="GMH47978.1"/>
    </source>
</evidence>